<keyword evidence="1" id="KW-0202">Cytokine</keyword>
<dbReference type="InterPro" id="IPR039809">
    <property type="entry name" value="Chemokine_b/g/d"/>
</dbReference>
<dbReference type="InterPro" id="IPR036048">
    <property type="entry name" value="Interleukin_8-like_sf"/>
</dbReference>
<dbReference type="InterPro" id="IPR001811">
    <property type="entry name" value="Chemokine_IL8-like_dom"/>
</dbReference>
<keyword evidence="2" id="KW-0732">Signal</keyword>
<reference evidence="4 5" key="1">
    <citation type="submission" date="2022-01" db="EMBL/GenBank/DDBJ databases">
        <title>A high-quality chromosome-level genome assembly of rohu carp, Labeo rohita.</title>
        <authorList>
            <person name="Arick M.A. II"/>
            <person name="Hsu C.-Y."/>
            <person name="Magbanua Z."/>
            <person name="Pechanova O."/>
            <person name="Grover C."/>
            <person name="Miller E."/>
            <person name="Thrash A."/>
            <person name="Ezzel L."/>
            <person name="Alam S."/>
            <person name="Benzie J."/>
            <person name="Hamilton M."/>
            <person name="Karsi A."/>
            <person name="Lawrence M.L."/>
            <person name="Peterson D.G."/>
        </authorList>
    </citation>
    <scope>NUCLEOTIDE SEQUENCE [LARGE SCALE GENOMIC DNA]</scope>
    <source>
        <strain evidence="5">BAU-BD-2019</strain>
        <tissue evidence="4">Blood</tissue>
    </source>
</reference>
<dbReference type="Gene3D" id="2.40.50.40">
    <property type="match status" value="1"/>
</dbReference>
<evidence type="ECO:0000313" key="5">
    <source>
        <dbReference type="Proteomes" id="UP000830375"/>
    </source>
</evidence>
<accession>A0ABQ8MAM6</accession>
<protein>
    <submittedName>
        <fullName evidence="4">C-C motif chemokine 19</fullName>
    </submittedName>
</protein>
<dbReference type="Pfam" id="PF00048">
    <property type="entry name" value="IL8"/>
    <property type="match status" value="1"/>
</dbReference>
<evidence type="ECO:0000313" key="4">
    <source>
        <dbReference type="EMBL" id="KAI2659931.1"/>
    </source>
</evidence>
<evidence type="ECO:0000259" key="3">
    <source>
        <dbReference type="SMART" id="SM00199"/>
    </source>
</evidence>
<dbReference type="EMBL" id="JACTAM010000010">
    <property type="protein sequence ID" value="KAI2659931.1"/>
    <property type="molecule type" value="Genomic_DNA"/>
</dbReference>
<dbReference type="SMART" id="SM00199">
    <property type="entry name" value="SCY"/>
    <property type="match status" value="1"/>
</dbReference>
<sequence>MTFSNSLTIWTGALLILSVSLWSCTTADDAVDCCLTTSDRHIPKKVVTSFTIQTGDGPCNIPATIFVTRKGLKLCAPFPSENNWVSKLIDHILAGPVKSPPKKPKGMYLKKAETAVNDTITDHAGPACSRIIHE</sequence>
<organism evidence="4 5">
    <name type="scientific">Labeo rohita</name>
    <name type="common">Indian major carp</name>
    <name type="synonym">Cyprinus rohita</name>
    <dbReference type="NCBI Taxonomy" id="84645"/>
    <lineage>
        <taxon>Eukaryota</taxon>
        <taxon>Metazoa</taxon>
        <taxon>Chordata</taxon>
        <taxon>Craniata</taxon>
        <taxon>Vertebrata</taxon>
        <taxon>Euteleostomi</taxon>
        <taxon>Actinopterygii</taxon>
        <taxon>Neopterygii</taxon>
        <taxon>Teleostei</taxon>
        <taxon>Ostariophysi</taxon>
        <taxon>Cypriniformes</taxon>
        <taxon>Cyprinidae</taxon>
        <taxon>Labeoninae</taxon>
        <taxon>Labeonini</taxon>
        <taxon>Labeo</taxon>
    </lineage>
</organism>
<comment type="caution">
    <text evidence="4">The sequence shown here is derived from an EMBL/GenBank/DDBJ whole genome shotgun (WGS) entry which is preliminary data.</text>
</comment>
<dbReference type="PANTHER" id="PTHR12015">
    <property type="entry name" value="SMALL INDUCIBLE CYTOKINE A"/>
    <property type="match status" value="1"/>
</dbReference>
<proteinExistence type="predicted"/>
<gene>
    <name evidence="4" type="ORF">H4Q32_022501</name>
</gene>
<feature type="chain" id="PRO_5045317306" evidence="2">
    <location>
        <begin position="28"/>
        <end position="134"/>
    </location>
</feature>
<evidence type="ECO:0000256" key="1">
    <source>
        <dbReference type="ARBA" id="ARBA00022514"/>
    </source>
</evidence>
<feature type="signal peptide" evidence="2">
    <location>
        <begin position="1"/>
        <end position="27"/>
    </location>
</feature>
<evidence type="ECO:0000256" key="2">
    <source>
        <dbReference type="SAM" id="SignalP"/>
    </source>
</evidence>
<dbReference type="Proteomes" id="UP000830375">
    <property type="component" value="Unassembled WGS sequence"/>
</dbReference>
<name>A0ABQ8MAM6_LABRO</name>
<dbReference type="SUPFAM" id="SSF54117">
    <property type="entry name" value="Interleukin 8-like chemokines"/>
    <property type="match status" value="1"/>
</dbReference>
<keyword evidence="5" id="KW-1185">Reference proteome</keyword>
<dbReference type="PANTHER" id="PTHR12015:SF108">
    <property type="entry name" value="C-C MOTIF CHEMOKINE 20"/>
    <property type="match status" value="1"/>
</dbReference>
<feature type="domain" description="Chemokine interleukin-8-like" evidence="3">
    <location>
        <begin position="30"/>
        <end position="92"/>
    </location>
</feature>